<protein>
    <submittedName>
        <fullName evidence="1">Uncharacterized protein</fullName>
    </submittedName>
</protein>
<reference evidence="1" key="1">
    <citation type="submission" date="2020-05" db="EMBL/GenBank/DDBJ databases">
        <authorList>
            <person name="Chiriac C."/>
            <person name="Salcher M."/>
            <person name="Ghai R."/>
            <person name="Kavagutti S V."/>
        </authorList>
    </citation>
    <scope>NUCLEOTIDE SEQUENCE</scope>
</reference>
<gene>
    <name evidence="1" type="ORF">UFOVP1561_58</name>
</gene>
<feature type="non-terminal residue" evidence="1">
    <location>
        <position position="1"/>
    </location>
</feature>
<proteinExistence type="predicted"/>
<organism evidence="1">
    <name type="scientific">uncultured Caudovirales phage</name>
    <dbReference type="NCBI Taxonomy" id="2100421"/>
    <lineage>
        <taxon>Viruses</taxon>
        <taxon>Duplodnaviria</taxon>
        <taxon>Heunggongvirae</taxon>
        <taxon>Uroviricota</taxon>
        <taxon>Caudoviricetes</taxon>
        <taxon>Peduoviridae</taxon>
        <taxon>Maltschvirus</taxon>
        <taxon>Maltschvirus maltsch</taxon>
    </lineage>
</organism>
<evidence type="ECO:0000313" key="1">
    <source>
        <dbReference type="EMBL" id="CAB5230297.1"/>
    </source>
</evidence>
<accession>A0A6J7XGN8</accession>
<dbReference type="EMBL" id="LR798406">
    <property type="protein sequence ID" value="CAB5230297.1"/>
    <property type="molecule type" value="Genomic_DNA"/>
</dbReference>
<name>A0A6J7XGN8_9CAUD</name>
<sequence length="52" mass="6044">AEIEALKLRELSDEEITKLWAESHEDGIAMQQGFTTQQHYFAHLLLKKTSEK</sequence>